<comment type="catalytic activity">
    <reaction evidence="1 9">
        <text>ATP + protein L-histidine = ADP + protein N-phospho-L-histidine.</text>
        <dbReference type="EC" id="2.7.13.3"/>
    </reaction>
</comment>
<dbReference type="GO" id="GO:0046983">
    <property type="term" value="F:protein dimerization activity"/>
    <property type="evidence" value="ECO:0007669"/>
    <property type="project" value="UniProtKB-UniRule"/>
</dbReference>
<evidence type="ECO:0000256" key="7">
    <source>
        <dbReference type="ARBA" id="ARBA00022840"/>
    </source>
</evidence>
<dbReference type="EMBL" id="MVBK01000100">
    <property type="protein sequence ID" value="OOG22451.1"/>
    <property type="molecule type" value="Genomic_DNA"/>
</dbReference>
<dbReference type="InterPro" id="IPR003018">
    <property type="entry name" value="GAF"/>
</dbReference>
<dbReference type="InterPro" id="IPR003660">
    <property type="entry name" value="HAMP_dom"/>
</dbReference>
<dbReference type="SMART" id="SM00065">
    <property type="entry name" value="GAF"/>
    <property type="match status" value="1"/>
</dbReference>
<dbReference type="Pfam" id="PF02518">
    <property type="entry name" value="HATPase_c"/>
    <property type="match status" value="1"/>
</dbReference>
<keyword evidence="8 9" id="KW-0902">Two-component regulatory system</keyword>
<evidence type="ECO:0000256" key="10">
    <source>
        <dbReference type="SAM" id="Coils"/>
    </source>
</evidence>
<evidence type="ECO:0000313" key="15">
    <source>
        <dbReference type="Proteomes" id="UP000189462"/>
    </source>
</evidence>
<keyword evidence="7 9" id="KW-0067">ATP-binding</keyword>
<keyword evidence="15" id="KW-1185">Reference proteome</keyword>
<dbReference type="Gene3D" id="1.20.5.1930">
    <property type="match status" value="1"/>
</dbReference>
<dbReference type="Proteomes" id="UP000189462">
    <property type="component" value="Unassembled WGS sequence"/>
</dbReference>
<dbReference type="InterPro" id="IPR011712">
    <property type="entry name" value="Sig_transdc_His_kin_sub3_dim/P"/>
</dbReference>
<dbReference type="InterPro" id="IPR016380">
    <property type="entry name" value="Sig_transdc_His_kin_NarX/NarQ"/>
</dbReference>
<keyword evidence="5 9" id="KW-0547">Nucleotide-binding</keyword>
<dbReference type="InterPro" id="IPR036890">
    <property type="entry name" value="HATPase_C_sf"/>
</dbReference>
<dbReference type="Gene3D" id="3.30.450.40">
    <property type="match status" value="1"/>
</dbReference>
<keyword evidence="9 11" id="KW-0472">Membrane</keyword>
<evidence type="ECO:0000256" key="3">
    <source>
        <dbReference type="ARBA" id="ARBA00022553"/>
    </source>
</evidence>
<gene>
    <name evidence="14" type="ORF">B1C78_14730</name>
</gene>
<evidence type="ECO:0000256" key="6">
    <source>
        <dbReference type="ARBA" id="ARBA00022777"/>
    </source>
</evidence>
<dbReference type="SUPFAM" id="SSF55781">
    <property type="entry name" value="GAF domain-like"/>
    <property type="match status" value="1"/>
</dbReference>
<keyword evidence="3" id="KW-0597">Phosphoprotein</keyword>
<feature type="transmembrane region" description="Helical" evidence="11">
    <location>
        <begin position="37"/>
        <end position="59"/>
    </location>
</feature>
<dbReference type="GO" id="GO:0000155">
    <property type="term" value="F:phosphorelay sensor kinase activity"/>
    <property type="evidence" value="ECO:0007669"/>
    <property type="project" value="UniProtKB-UniRule"/>
</dbReference>
<dbReference type="InterPro" id="IPR029016">
    <property type="entry name" value="GAF-like_dom_sf"/>
</dbReference>
<dbReference type="InterPro" id="IPR050482">
    <property type="entry name" value="Sensor_HK_TwoCompSys"/>
</dbReference>
<dbReference type="PROSITE" id="PS50109">
    <property type="entry name" value="HIS_KIN"/>
    <property type="match status" value="1"/>
</dbReference>
<evidence type="ECO:0000256" key="1">
    <source>
        <dbReference type="ARBA" id="ARBA00000085"/>
    </source>
</evidence>
<dbReference type="PIRSF" id="PIRSF003167">
    <property type="entry name" value="STHK_NarX/NarQ"/>
    <property type="match status" value="1"/>
</dbReference>
<dbReference type="SUPFAM" id="SSF158472">
    <property type="entry name" value="HAMP domain-like"/>
    <property type="match status" value="1"/>
</dbReference>
<dbReference type="Pfam" id="PF13185">
    <property type="entry name" value="GAF_2"/>
    <property type="match status" value="1"/>
</dbReference>
<dbReference type="Gene3D" id="3.30.565.10">
    <property type="entry name" value="Histidine kinase-like ATPase, C-terminal domain"/>
    <property type="match status" value="1"/>
</dbReference>
<comment type="subcellular location">
    <subcellularLocation>
        <location evidence="9">Cell inner membrane</location>
    </subcellularLocation>
    <subcellularLocation>
        <location evidence="2">Membrane</location>
    </subcellularLocation>
</comment>
<dbReference type="SUPFAM" id="SSF55874">
    <property type="entry name" value="ATPase domain of HSP90 chaperone/DNA topoisomerase II/histidine kinase"/>
    <property type="match status" value="1"/>
</dbReference>
<dbReference type="STRING" id="108003.B1C78_14730"/>
<dbReference type="RefSeq" id="WP_077279918.1">
    <property type="nucleotide sequence ID" value="NZ_MVBK01000100.1"/>
</dbReference>
<dbReference type="Pfam" id="PF07730">
    <property type="entry name" value="HisKA_3"/>
    <property type="match status" value="1"/>
</dbReference>
<proteinExistence type="predicted"/>
<sequence length="549" mass="61471">MSVDARPPHGRDLARWLIRPAQGWQHKTRGMVRNRMFMLLGAIGVAFLASLAVAIWQLFRGPGPTAAGLIQVALLTLGLIVTASLPMLIYRQLFTPLFHVRHWAQRVRGGNLAARIPQPREGEFAELAGDINALTEQLQRLTRDMRDEVRAQTERLEQKSHTLKVLYDVAASINTSRDLEDLLTRFLTSVKQIVGARAATARLVTPDGQMRLVTNLGFHPDDRHCHQILPLGRCLCGQVADGEEMGTQTEVHRCGRVETDSLDAVDNPAMIAVPLQHRGQTLGVYSLFLDEGAEPLIDDMENLLTSIGRHLGMAIEKARLDEEAQRLGIIEERTHIAHELHDSLAQTLASLRFRVGALEETASRAGPEELQREINVVREGLQQANTELRELISHFRAPPVTHQGLVCGVEKLVERFREDTGVHVYLQKEWQAGELPAEMESEVLRIVQEALCNIGKHAAAQHVRVLLRAAPPGEYLVMVEDDGRGIRHRTEPGARGEHIGLSVMEERAARLEADFRIESEPGEGTRMTLRFQYPRQRSVDFQPRIRALS</sequence>
<dbReference type="OrthoDB" id="9811306at2"/>
<keyword evidence="9" id="KW-1003">Cell membrane</keyword>
<protein>
    <recommendedName>
        <fullName evidence="9">Sensor protein</fullName>
        <ecNumber evidence="9">2.7.13.3</ecNumber>
    </recommendedName>
</protein>
<feature type="transmembrane region" description="Helical" evidence="11">
    <location>
        <begin position="65"/>
        <end position="89"/>
    </location>
</feature>
<evidence type="ECO:0000256" key="8">
    <source>
        <dbReference type="ARBA" id="ARBA00023012"/>
    </source>
</evidence>
<evidence type="ECO:0000313" key="14">
    <source>
        <dbReference type="EMBL" id="OOG22451.1"/>
    </source>
</evidence>
<accession>A0A1V3NBP5</accession>
<comment type="caution">
    <text evidence="14">The sequence shown here is derived from an EMBL/GenBank/DDBJ whole genome shotgun (WGS) entry which is preliminary data.</text>
</comment>
<dbReference type="SMART" id="SM00387">
    <property type="entry name" value="HATPase_c"/>
    <property type="match status" value="1"/>
</dbReference>
<keyword evidence="9" id="KW-0997">Cell inner membrane</keyword>
<feature type="domain" description="Histidine kinase" evidence="12">
    <location>
        <begin position="335"/>
        <end position="535"/>
    </location>
</feature>
<evidence type="ECO:0000259" key="12">
    <source>
        <dbReference type="PROSITE" id="PS50109"/>
    </source>
</evidence>
<evidence type="ECO:0000259" key="13">
    <source>
        <dbReference type="PROSITE" id="PS50885"/>
    </source>
</evidence>
<dbReference type="PANTHER" id="PTHR24421">
    <property type="entry name" value="NITRATE/NITRITE SENSOR PROTEIN NARX-RELATED"/>
    <property type="match status" value="1"/>
</dbReference>
<dbReference type="GO" id="GO:0005886">
    <property type="term" value="C:plasma membrane"/>
    <property type="evidence" value="ECO:0007669"/>
    <property type="project" value="UniProtKB-SubCell"/>
</dbReference>
<keyword evidence="4 9" id="KW-0808">Transferase</keyword>
<dbReference type="CDD" id="cd06225">
    <property type="entry name" value="HAMP"/>
    <property type="match status" value="1"/>
</dbReference>
<dbReference type="PANTHER" id="PTHR24421:SF10">
    <property type="entry name" value="NITRATE_NITRITE SENSOR PROTEIN NARQ"/>
    <property type="match status" value="1"/>
</dbReference>
<name>A0A1V3NBP5_9GAMM</name>
<organism evidence="14 15">
    <name type="scientific">Thioalkalivibrio denitrificans</name>
    <dbReference type="NCBI Taxonomy" id="108003"/>
    <lineage>
        <taxon>Bacteria</taxon>
        <taxon>Pseudomonadati</taxon>
        <taxon>Pseudomonadota</taxon>
        <taxon>Gammaproteobacteria</taxon>
        <taxon>Chromatiales</taxon>
        <taxon>Ectothiorhodospiraceae</taxon>
        <taxon>Thioalkalivibrio</taxon>
    </lineage>
</organism>
<keyword evidence="11" id="KW-1133">Transmembrane helix</keyword>
<dbReference type="AlphaFoldDB" id="A0A1V3NBP5"/>
<dbReference type="Pfam" id="PF00672">
    <property type="entry name" value="HAMP"/>
    <property type="match status" value="1"/>
</dbReference>
<evidence type="ECO:0000256" key="5">
    <source>
        <dbReference type="ARBA" id="ARBA00022741"/>
    </source>
</evidence>
<dbReference type="EC" id="2.7.13.3" evidence="9"/>
<evidence type="ECO:0000256" key="9">
    <source>
        <dbReference type="PIRNR" id="PIRNR003167"/>
    </source>
</evidence>
<feature type="coiled-coil region" evidence="10">
    <location>
        <begin position="124"/>
        <end position="151"/>
    </location>
</feature>
<evidence type="ECO:0000256" key="4">
    <source>
        <dbReference type="ARBA" id="ARBA00022679"/>
    </source>
</evidence>
<dbReference type="GO" id="GO:0005524">
    <property type="term" value="F:ATP binding"/>
    <property type="evidence" value="ECO:0007669"/>
    <property type="project" value="UniProtKB-UniRule"/>
</dbReference>
<dbReference type="CDD" id="cd16917">
    <property type="entry name" value="HATPase_UhpB-NarQ-NarX-like"/>
    <property type="match status" value="1"/>
</dbReference>
<dbReference type="InterPro" id="IPR003594">
    <property type="entry name" value="HATPase_dom"/>
</dbReference>
<reference evidence="14 15" key="1">
    <citation type="submission" date="2017-02" db="EMBL/GenBank/DDBJ databases">
        <title>Genomic diversity within the haloalkaliphilic genus Thioalkalivibrio.</title>
        <authorList>
            <person name="Ahn A.-C."/>
            <person name="Meier-Kolthoff J."/>
            <person name="Overmars L."/>
            <person name="Richter M."/>
            <person name="Woyke T."/>
            <person name="Sorokin D.Y."/>
            <person name="Muyzer G."/>
        </authorList>
    </citation>
    <scope>NUCLEOTIDE SEQUENCE [LARGE SCALE GENOMIC DNA]</scope>
    <source>
        <strain evidence="14 15">ALJD</strain>
    </source>
</reference>
<evidence type="ECO:0000256" key="2">
    <source>
        <dbReference type="ARBA" id="ARBA00004370"/>
    </source>
</evidence>
<keyword evidence="6 9" id="KW-0418">Kinase</keyword>
<dbReference type="PROSITE" id="PS50885">
    <property type="entry name" value="HAMP"/>
    <property type="match status" value="1"/>
</dbReference>
<keyword evidence="11" id="KW-0812">Transmembrane</keyword>
<dbReference type="Gene3D" id="6.10.340.10">
    <property type="match status" value="1"/>
</dbReference>
<keyword evidence="10" id="KW-0175">Coiled coil</keyword>
<dbReference type="InterPro" id="IPR005467">
    <property type="entry name" value="His_kinase_dom"/>
</dbReference>
<dbReference type="SMART" id="SM00304">
    <property type="entry name" value="HAMP"/>
    <property type="match status" value="1"/>
</dbReference>
<feature type="domain" description="HAMP" evidence="13">
    <location>
        <begin position="91"/>
        <end position="143"/>
    </location>
</feature>
<evidence type="ECO:0000256" key="11">
    <source>
        <dbReference type="SAM" id="Phobius"/>
    </source>
</evidence>